<dbReference type="InterPro" id="IPR010998">
    <property type="entry name" value="Integrase_recombinase_N"/>
</dbReference>
<dbReference type="Proteomes" id="UP000294850">
    <property type="component" value="Unassembled WGS sequence"/>
</dbReference>
<comment type="caution">
    <text evidence="5">The sequence shown here is derived from an EMBL/GenBank/DDBJ whole genome shotgun (WGS) entry which is preliminary data.</text>
</comment>
<protein>
    <submittedName>
        <fullName evidence="5">Site-specific integrase</fullName>
    </submittedName>
</protein>
<dbReference type="InterPro" id="IPR013762">
    <property type="entry name" value="Integrase-like_cat_sf"/>
</dbReference>
<dbReference type="GO" id="GO:0006310">
    <property type="term" value="P:DNA recombination"/>
    <property type="evidence" value="ECO:0007669"/>
    <property type="project" value="UniProtKB-KW"/>
</dbReference>
<dbReference type="CDD" id="cd00397">
    <property type="entry name" value="DNA_BRE_C"/>
    <property type="match status" value="1"/>
</dbReference>
<sequence>MYPYIEAKLFRRKEDLTKRWYIEFGAWNEQTGSIEKKKIYCPAKFKTANQREIWARAICAEINAGLQKGALMVTESNVKQEPEKLKLISSFSTTLDNIKKTIRSKSAITYNSAIKKLQVYTDKIDTDFELLNFTSTQTIAFRDYLLNELNNSPRTANNTIEHLNTIYIHLSSRKALPASPFKIKKLKEEVTSKNIAFSDVDRRKIEDHLREHEPELYLFTRIMYYAFIRPGELNHITLADVRLIERYILIRGTVSKNGKTETVQIIPPLFEALKQVNITDEKQFFYLFGKGLIPSRYLSAKEVAFRRHQKVLEKIGLKETGYTLYSWKHTGAVNAYRAGVGVKELQKLLRHSSVSVTDIYLKSLGLRTDPNIQNYSW</sequence>
<evidence type="ECO:0000259" key="4">
    <source>
        <dbReference type="PROSITE" id="PS51898"/>
    </source>
</evidence>
<accession>A0A4R5DSH4</accession>
<dbReference type="InterPro" id="IPR002104">
    <property type="entry name" value="Integrase_catalytic"/>
</dbReference>
<evidence type="ECO:0000256" key="1">
    <source>
        <dbReference type="ARBA" id="ARBA00008857"/>
    </source>
</evidence>
<dbReference type="Gene3D" id="1.10.443.10">
    <property type="entry name" value="Intergrase catalytic core"/>
    <property type="match status" value="1"/>
</dbReference>
<dbReference type="GO" id="GO:0003677">
    <property type="term" value="F:DNA binding"/>
    <property type="evidence" value="ECO:0007669"/>
    <property type="project" value="UniProtKB-KW"/>
</dbReference>
<feature type="domain" description="Tyr recombinase" evidence="4">
    <location>
        <begin position="192"/>
        <end position="376"/>
    </location>
</feature>
<dbReference type="Gene3D" id="1.10.150.130">
    <property type="match status" value="1"/>
</dbReference>
<gene>
    <name evidence="5" type="ORF">E0F88_12330</name>
</gene>
<dbReference type="PANTHER" id="PTHR30349:SF41">
    <property type="entry name" value="INTEGRASE_RECOMBINASE PROTEIN MJ0367-RELATED"/>
    <property type="match status" value="1"/>
</dbReference>
<comment type="similarity">
    <text evidence="1">Belongs to the 'phage' integrase family.</text>
</comment>
<evidence type="ECO:0000256" key="3">
    <source>
        <dbReference type="ARBA" id="ARBA00023172"/>
    </source>
</evidence>
<dbReference type="GO" id="GO:0015074">
    <property type="term" value="P:DNA integration"/>
    <property type="evidence" value="ECO:0007669"/>
    <property type="project" value="InterPro"/>
</dbReference>
<name>A0A4R5DSH4_9BACT</name>
<evidence type="ECO:0000313" key="5">
    <source>
        <dbReference type="EMBL" id="TDE15304.1"/>
    </source>
</evidence>
<keyword evidence="6" id="KW-1185">Reference proteome</keyword>
<evidence type="ECO:0000256" key="2">
    <source>
        <dbReference type="ARBA" id="ARBA00023125"/>
    </source>
</evidence>
<keyword evidence="2" id="KW-0238">DNA-binding</keyword>
<dbReference type="SUPFAM" id="SSF56349">
    <property type="entry name" value="DNA breaking-rejoining enzymes"/>
    <property type="match status" value="1"/>
</dbReference>
<dbReference type="InterPro" id="IPR050090">
    <property type="entry name" value="Tyrosine_recombinase_XerCD"/>
</dbReference>
<keyword evidence="3" id="KW-0233">DNA recombination</keyword>
<dbReference type="Pfam" id="PF13102">
    <property type="entry name" value="Phage_int_SAM_5"/>
    <property type="match status" value="1"/>
</dbReference>
<organism evidence="5 6">
    <name type="scientific">Dyadobacter psychrotolerans</name>
    <dbReference type="NCBI Taxonomy" id="2541721"/>
    <lineage>
        <taxon>Bacteria</taxon>
        <taxon>Pseudomonadati</taxon>
        <taxon>Bacteroidota</taxon>
        <taxon>Cytophagia</taxon>
        <taxon>Cytophagales</taxon>
        <taxon>Spirosomataceae</taxon>
        <taxon>Dyadobacter</taxon>
    </lineage>
</organism>
<evidence type="ECO:0000313" key="6">
    <source>
        <dbReference type="Proteomes" id="UP000294850"/>
    </source>
</evidence>
<dbReference type="EMBL" id="SMFL01000004">
    <property type="protein sequence ID" value="TDE15304.1"/>
    <property type="molecule type" value="Genomic_DNA"/>
</dbReference>
<proteinExistence type="inferred from homology"/>
<dbReference type="PROSITE" id="PS51898">
    <property type="entry name" value="TYR_RECOMBINASE"/>
    <property type="match status" value="1"/>
</dbReference>
<dbReference type="InterPro" id="IPR011010">
    <property type="entry name" value="DNA_brk_join_enz"/>
</dbReference>
<dbReference type="InterPro" id="IPR025269">
    <property type="entry name" value="SAM-like_dom"/>
</dbReference>
<dbReference type="RefSeq" id="WP_131958567.1">
    <property type="nucleotide sequence ID" value="NZ_SMFL01000004.1"/>
</dbReference>
<dbReference type="AlphaFoldDB" id="A0A4R5DSH4"/>
<dbReference type="PANTHER" id="PTHR30349">
    <property type="entry name" value="PHAGE INTEGRASE-RELATED"/>
    <property type="match status" value="1"/>
</dbReference>
<reference evidence="5 6" key="1">
    <citation type="submission" date="2019-03" db="EMBL/GenBank/DDBJ databases">
        <title>Dyadobacter AR-3-6 sp. nov., isolated from arctic soil.</title>
        <authorList>
            <person name="Chaudhary D.K."/>
        </authorList>
    </citation>
    <scope>NUCLEOTIDE SEQUENCE [LARGE SCALE GENOMIC DNA]</scope>
    <source>
        <strain evidence="5 6">AR-3-6</strain>
    </source>
</reference>
<dbReference type="Pfam" id="PF00589">
    <property type="entry name" value="Phage_integrase"/>
    <property type="match status" value="1"/>
</dbReference>
<dbReference type="OrthoDB" id="932752at2"/>